<protein>
    <recommendedName>
        <fullName evidence="1">Distal membrane-arm assembly complex protein 1-like domain-containing protein</fullName>
    </recommendedName>
</protein>
<dbReference type="EMBL" id="BPQB01000027">
    <property type="protein sequence ID" value="GJE92618.1"/>
    <property type="molecule type" value="Genomic_DNA"/>
</dbReference>
<keyword evidence="3" id="KW-1185">Reference proteome</keyword>
<sequence length="79" mass="7980">MSASAPAIQANSGASPAAGQEAPQECLTCRIIGSGALAATGFYALNQSRAHQPGSVIGKRIMAGVGVCFLIGSAFRWTK</sequence>
<name>A0A9P3GCZ6_9APHY</name>
<proteinExistence type="predicted"/>
<dbReference type="Pfam" id="PF15055">
    <property type="entry name" value="DMAC1_Dmo2"/>
    <property type="match status" value="1"/>
</dbReference>
<gene>
    <name evidence="2" type="ORF">PsYK624_087730</name>
</gene>
<dbReference type="InterPro" id="IPR028036">
    <property type="entry name" value="DMAC1-like_dom"/>
</dbReference>
<dbReference type="AlphaFoldDB" id="A0A9P3GCZ6"/>
<feature type="domain" description="Distal membrane-arm assembly complex protein 1-like" evidence="1">
    <location>
        <begin position="25"/>
        <end position="68"/>
    </location>
</feature>
<evidence type="ECO:0000313" key="2">
    <source>
        <dbReference type="EMBL" id="GJE92618.1"/>
    </source>
</evidence>
<accession>A0A9P3GCZ6</accession>
<comment type="caution">
    <text evidence="2">The sequence shown here is derived from an EMBL/GenBank/DDBJ whole genome shotgun (WGS) entry which is preliminary data.</text>
</comment>
<dbReference type="OrthoDB" id="6604875at2759"/>
<dbReference type="Proteomes" id="UP000703269">
    <property type="component" value="Unassembled WGS sequence"/>
</dbReference>
<reference evidence="2 3" key="1">
    <citation type="submission" date="2021-08" db="EMBL/GenBank/DDBJ databases">
        <title>Draft Genome Sequence of Phanerochaete sordida strain YK-624.</title>
        <authorList>
            <person name="Mori T."/>
            <person name="Dohra H."/>
            <person name="Suzuki T."/>
            <person name="Kawagishi H."/>
            <person name="Hirai H."/>
        </authorList>
    </citation>
    <scope>NUCLEOTIDE SEQUENCE [LARGE SCALE GENOMIC DNA]</scope>
    <source>
        <strain evidence="2 3">YK-624</strain>
    </source>
</reference>
<organism evidence="2 3">
    <name type="scientific">Phanerochaete sordida</name>
    <dbReference type="NCBI Taxonomy" id="48140"/>
    <lineage>
        <taxon>Eukaryota</taxon>
        <taxon>Fungi</taxon>
        <taxon>Dikarya</taxon>
        <taxon>Basidiomycota</taxon>
        <taxon>Agaricomycotina</taxon>
        <taxon>Agaricomycetes</taxon>
        <taxon>Polyporales</taxon>
        <taxon>Phanerochaetaceae</taxon>
        <taxon>Phanerochaete</taxon>
    </lineage>
</organism>
<evidence type="ECO:0000313" key="3">
    <source>
        <dbReference type="Proteomes" id="UP000703269"/>
    </source>
</evidence>
<evidence type="ECO:0000259" key="1">
    <source>
        <dbReference type="Pfam" id="PF15055"/>
    </source>
</evidence>